<reference evidence="4" key="1">
    <citation type="submission" date="2007-12" db="EMBL/GenBank/DDBJ databases">
        <title>Annotation of Entamoeba dispar SAW760.</title>
        <authorList>
            <person name="Lorenzi H."/>
            <person name="Inman J."/>
            <person name="Schobel S."/>
            <person name="Amedeo P."/>
            <person name="Caler E."/>
        </authorList>
    </citation>
    <scope>NUCLEOTIDE SEQUENCE [LARGE SCALE GENOMIC DNA]</scope>
    <source>
        <strain evidence="4">ATCC PRA-260 / SAW760</strain>
    </source>
</reference>
<organism evidence="4">
    <name type="scientific">Entamoeba dispar (strain ATCC PRA-260 / SAW760)</name>
    <dbReference type="NCBI Taxonomy" id="370354"/>
    <lineage>
        <taxon>Eukaryota</taxon>
        <taxon>Amoebozoa</taxon>
        <taxon>Evosea</taxon>
        <taxon>Archamoebae</taxon>
        <taxon>Mastigamoebida</taxon>
        <taxon>Entamoebidae</taxon>
        <taxon>Entamoeba</taxon>
    </lineage>
</organism>
<evidence type="ECO:0000256" key="2">
    <source>
        <dbReference type="SAM" id="SignalP"/>
    </source>
</evidence>
<evidence type="ECO:0000313" key="3">
    <source>
        <dbReference type="EMBL" id="EDR25950.1"/>
    </source>
</evidence>
<dbReference type="OrthoDB" id="30352at2759"/>
<dbReference type="EMBL" id="DS549348">
    <property type="protein sequence ID" value="EDR25950.1"/>
    <property type="molecule type" value="Genomic_DNA"/>
</dbReference>
<sequence>MRRSLFILFGFVVIIYANEITTNTTNTKRNEGIRTCKVGNKIMDELNLREYKYRELINSTRNKMPSYHIEHLLREIRRKKTAIVLYCRIEEEIKGLKERSEKMRSEVSRYQKCSNREEQERINNMKDRIFRDTREIEILYEKSKEIINNIKEPSFVESIIERSEKRIKEIEEEREKNEKEIIMIESDINNLENEKKKINNKISKSEVEAVKEYYQEERNDINKEIEKKKIRIKEKKNNIKEGIKTEKEIKRESKKKIEKQEEEEIKNIMEKIHNIKKELKKEIKINKERTKKEYEIIKRKGKELETGQIIEENRVREMRIKQIKRDIIDLERRSEYMKKEREIIRKKRMEEAISEVKKEERKRKKNTKEIIEAKEELSIKQKERIKEMEFEYLNIEKRINILNRRKEIIKRRNKNIKRKKCKGIKKDKIKEIEKNEERIKKIEEKIQKEQERNEERRKEIEEMKYKRKENIEWIKKELQRKIKIIKDKKKRIQILVNKIIKKTNSGTKEEIITATNKMKDINKSLKPLNIIEKSIKQKLERYNEEIINKRIEEFEKIMIHEAQLIIHKKDLINNNLIKYKRNAQNLSKRISKCKGKLSPKFYMRRNKIYNMIKKEEEKLKLIGEEAIKKARNIEFYLLEMNRLFKRKSKADHLKIKNLLKMRDTIVCQISRKFYDNNIKSLTNQIKLRLHRNKHINTILNNLINELRNPNGKYLFSILNNTNSLNQICSICENIGNYVIDKIAKGTPHLLLTKNVLNYCQSSPNERLCLESFMKIQLIDLSHDLPASGNQLCTSLGFCSKSW</sequence>
<gene>
    <name evidence="3" type="ORF">EDI_283210</name>
</gene>
<feature type="coiled-coil region" evidence="1">
    <location>
        <begin position="160"/>
        <end position="495"/>
    </location>
</feature>
<proteinExistence type="predicted"/>
<name>B0EHP2_ENTDS</name>
<accession>B0EHP2</accession>
<feature type="chain" id="PRO_5002749922" evidence="2">
    <location>
        <begin position="18"/>
        <end position="802"/>
    </location>
</feature>
<dbReference type="RefSeq" id="XP_001737747.1">
    <property type="nucleotide sequence ID" value="XM_001737695.1"/>
</dbReference>
<keyword evidence="1" id="KW-0175">Coiled coil</keyword>
<dbReference type="OMA" id="EIIMIES"/>
<dbReference type="eggNOG" id="ENOG502RSMC">
    <property type="taxonomic scope" value="Eukaryota"/>
</dbReference>
<keyword evidence="4" id="KW-1185">Reference proteome</keyword>
<dbReference type="GeneID" id="5882804"/>
<feature type="coiled-coil region" evidence="1">
    <location>
        <begin position="532"/>
        <end position="589"/>
    </location>
</feature>
<dbReference type="Proteomes" id="UP000008076">
    <property type="component" value="Unassembled WGS sequence"/>
</dbReference>
<dbReference type="VEuPathDB" id="AmoebaDB:EDI_283210"/>
<evidence type="ECO:0000313" key="4">
    <source>
        <dbReference type="Proteomes" id="UP000008076"/>
    </source>
</evidence>
<evidence type="ECO:0000256" key="1">
    <source>
        <dbReference type="SAM" id="Coils"/>
    </source>
</evidence>
<feature type="signal peptide" evidence="2">
    <location>
        <begin position="1"/>
        <end position="17"/>
    </location>
</feature>
<keyword evidence="2" id="KW-0732">Signal</keyword>
<dbReference type="AlphaFoldDB" id="B0EHP2"/>
<dbReference type="KEGG" id="edi:EDI_283210"/>
<protein>
    <submittedName>
        <fullName evidence="3">Myosin heavy chain, clone, putative</fullName>
    </submittedName>
</protein>